<dbReference type="PANTHER" id="PTHR37483">
    <property type="entry name" value="UPF0125 PROTEIN RATB"/>
    <property type="match status" value="1"/>
</dbReference>
<organism evidence="4 5">
    <name type="scientific">Salinimonas profundi</name>
    <dbReference type="NCBI Taxonomy" id="2729140"/>
    <lineage>
        <taxon>Bacteria</taxon>
        <taxon>Pseudomonadati</taxon>
        <taxon>Pseudomonadota</taxon>
        <taxon>Gammaproteobacteria</taxon>
        <taxon>Alteromonadales</taxon>
        <taxon>Alteromonadaceae</taxon>
        <taxon>Alteromonas/Salinimonas group</taxon>
        <taxon>Salinimonas</taxon>
    </lineage>
</organism>
<dbReference type="RefSeq" id="WP_191021785.1">
    <property type="nucleotide sequence ID" value="NZ_JABBXD010000001.1"/>
</dbReference>
<accession>A0ABR8LJN1</accession>
<dbReference type="InterPro" id="IPR005346">
    <property type="entry name" value="RnfH"/>
</dbReference>
<dbReference type="PANTHER" id="PTHR37483:SF1">
    <property type="entry name" value="UPF0125 PROTEIN RATB"/>
    <property type="match status" value="1"/>
</dbReference>
<evidence type="ECO:0000313" key="4">
    <source>
        <dbReference type="EMBL" id="MBD3584315.1"/>
    </source>
</evidence>
<dbReference type="NCBIfam" id="NF002490">
    <property type="entry name" value="PRK01777.1"/>
    <property type="match status" value="1"/>
</dbReference>
<protein>
    <recommendedName>
        <fullName evidence="2">UPF0125 protein HHX48_01035</fullName>
    </recommendedName>
</protein>
<feature type="region of interest" description="Disordered" evidence="3">
    <location>
        <begin position="86"/>
        <end position="115"/>
    </location>
</feature>
<evidence type="ECO:0000256" key="3">
    <source>
        <dbReference type="SAM" id="MobiDB-lite"/>
    </source>
</evidence>
<dbReference type="EMBL" id="JABBXD010000001">
    <property type="protein sequence ID" value="MBD3584315.1"/>
    <property type="molecule type" value="Genomic_DNA"/>
</dbReference>
<name>A0ABR8LJN1_9ALTE</name>
<feature type="compositionally biased region" description="Basic and acidic residues" evidence="3">
    <location>
        <begin position="92"/>
        <end position="103"/>
    </location>
</feature>
<dbReference type="Pfam" id="PF03658">
    <property type="entry name" value="Ub-RnfH"/>
    <property type="match status" value="1"/>
</dbReference>
<dbReference type="HAMAP" id="MF_00460">
    <property type="entry name" value="UPF0125_RnfH"/>
    <property type="match status" value="1"/>
</dbReference>
<proteinExistence type="inferred from homology"/>
<dbReference type="Gene3D" id="3.10.20.280">
    <property type="entry name" value="RnfH-like"/>
    <property type="match status" value="1"/>
</dbReference>
<keyword evidence="5" id="KW-1185">Reference proteome</keyword>
<gene>
    <name evidence="4" type="ORF">HHX48_01035</name>
</gene>
<evidence type="ECO:0000256" key="1">
    <source>
        <dbReference type="ARBA" id="ARBA00010645"/>
    </source>
</evidence>
<evidence type="ECO:0000313" key="5">
    <source>
        <dbReference type="Proteomes" id="UP000624419"/>
    </source>
</evidence>
<dbReference type="Proteomes" id="UP000624419">
    <property type="component" value="Unassembled WGS sequence"/>
</dbReference>
<dbReference type="InterPro" id="IPR016155">
    <property type="entry name" value="Mopterin_synth/thiamin_S_b"/>
</dbReference>
<reference evidence="4 5" key="1">
    <citation type="submission" date="2020-04" db="EMBL/GenBank/DDBJ databases">
        <title>Salinimonas sp. HHU 13199.</title>
        <authorList>
            <person name="Cui X."/>
            <person name="Zhang D."/>
        </authorList>
    </citation>
    <scope>NUCLEOTIDE SEQUENCE [LARGE SCALE GENOMIC DNA]</scope>
    <source>
        <strain evidence="4 5">HHU 13199</strain>
    </source>
</reference>
<dbReference type="SUPFAM" id="SSF54285">
    <property type="entry name" value="MoaD/ThiS"/>
    <property type="match status" value="1"/>
</dbReference>
<comment type="caution">
    <text evidence="4">The sequence shown here is derived from an EMBL/GenBank/DDBJ whole genome shotgun (WGS) entry which is preliminary data.</text>
</comment>
<evidence type="ECO:0000256" key="2">
    <source>
        <dbReference type="HAMAP-Rule" id="MF_00460"/>
    </source>
</evidence>
<sequence>MSRILNTEVAFALPGRQSIIEVAIGEGATVREVIEASKIAQIYPEIDLDNFKVGIWSRVVKLDATVSDGDRIEIYRPLIADPKEVRKRRAEKAKEEGRADKVTGGRPNQVKAKDN</sequence>
<dbReference type="InterPro" id="IPR037021">
    <property type="entry name" value="RnfH_sf"/>
</dbReference>
<comment type="similarity">
    <text evidence="1 2">Belongs to the UPF0125 (RnfH) family.</text>
</comment>